<keyword evidence="2" id="KW-1185">Reference proteome</keyword>
<comment type="caution">
    <text evidence="1">The sequence shown here is derived from an EMBL/GenBank/DDBJ whole genome shotgun (WGS) entry which is preliminary data.</text>
</comment>
<proteinExistence type="predicted"/>
<protein>
    <submittedName>
        <fullName evidence="1">Uncharacterized protein</fullName>
    </submittedName>
</protein>
<gene>
    <name evidence="1" type="ORF">Tco_0629388</name>
</gene>
<reference evidence="1" key="2">
    <citation type="submission" date="2022-01" db="EMBL/GenBank/DDBJ databases">
        <authorList>
            <person name="Yamashiro T."/>
            <person name="Shiraishi A."/>
            <person name="Satake H."/>
            <person name="Nakayama K."/>
        </authorList>
    </citation>
    <scope>NUCLEOTIDE SEQUENCE</scope>
</reference>
<dbReference type="Proteomes" id="UP001151760">
    <property type="component" value="Unassembled WGS sequence"/>
</dbReference>
<reference evidence="1" key="1">
    <citation type="journal article" date="2022" name="Int. J. Mol. Sci.">
        <title>Draft Genome of Tanacetum Coccineum: Genomic Comparison of Closely Related Tanacetum-Family Plants.</title>
        <authorList>
            <person name="Yamashiro T."/>
            <person name="Shiraishi A."/>
            <person name="Nakayama K."/>
            <person name="Satake H."/>
        </authorList>
    </citation>
    <scope>NUCLEOTIDE SEQUENCE</scope>
</reference>
<sequence>MLVYNRFSQLMNDLKRNKITLPAVTINTKFRICIQHEWIKYVTSVPLAKNLTKDPYDDLFDYLQQYEKIVIASRAKKLEKTHDPLVLVAHISSSSRSPPAYYVTHPPSVVDYDDEYQGETF</sequence>
<name>A0ABQ4WTP3_9ASTR</name>
<dbReference type="EMBL" id="BQNB010008909">
    <property type="protein sequence ID" value="GJS56026.1"/>
    <property type="molecule type" value="Genomic_DNA"/>
</dbReference>
<organism evidence="1 2">
    <name type="scientific">Tanacetum coccineum</name>
    <dbReference type="NCBI Taxonomy" id="301880"/>
    <lineage>
        <taxon>Eukaryota</taxon>
        <taxon>Viridiplantae</taxon>
        <taxon>Streptophyta</taxon>
        <taxon>Embryophyta</taxon>
        <taxon>Tracheophyta</taxon>
        <taxon>Spermatophyta</taxon>
        <taxon>Magnoliopsida</taxon>
        <taxon>eudicotyledons</taxon>
        <taxon>Gunneridae</taxon>
        <taxon>Pentapetalae</taxon>
        <taxon>asterids</taxon>
        <taxon>campanulids</taxon>
        <taxon>Asterales</taxon>
        <taxon>Asteraceae</taxon>
        <taxon>Asteroideae</taxon>
        <taxon>Anthemideae</taxon>
        <taxon>Anthemidinae</taxon>
        <taxon>Tanacetum</taxon>
    </lineage>
</organism>
<evidence type="ECO:0000313" key="1">
    <source>
        <dbReference type="EMBL" id="GJS56026.1"/>
    </source>
</evidence>
<evidence type="ECO:0000313" key="2">
    <source>
        <dbReference type="Proteomes" id="UP001151760"/>
    </source>
</evidence>
<accession>A0ABQ4WTP3</accession>